<dbReference type="Pfam" id="PF00094">
    <property type="entry name" value="VWD"/>
    <property type="match status" value="1"/>
</dbReference>
<dbReference type="PANTHER" id="PTHR23345">
    <property type="entry name" value="VITELLOGENIN-RELATED"/>
    <property type="match status" value="1"/>
</dbReference>
<dbReference type="InterPro" id="IPR011030">
    <property type="entry name" value="Lipovitellin_superhlx_dom"/>
</dbReference>
<dbReference type="PROSITE" id="PS51233">
    <property type="entry name" value="VWFD"/>
    <property type="match status" value="1"/>
</dbReference>
<dbReference type="SUPFAM" id="SSF48431">
    <property type="entry name" value="Lipovitellin-phosvitin complex, superhelical domain"/>
    <property type="match status" value="1"/>
</dbReference>
<dbReference type="OrthoDB" id="6484170at2759"/>
<keyword evidence="4" id="KW-0325">Glycoprotein</keyword>
<evidence type="ECO:0000256" key="3">
    <source>
        <dbReference type="ARBA" id="ARBA00023157"/>
    </source>
</evidence>
<dbReference type="PANTHER" id="PTHR23345:SF15">
    <property type="entry name" value="VITELLOGENIN 1-RELATED"/>
    <property type="match status" value="1"/>
</dbReference>
<reference evidence="6" key="1">
    <citation type="submission" date="2020-11" db="EMBL/GenBank/DDBJ databases">
        <authorList>
            <person name="Tran Van P."/>
        </authorList>
    </citation>
    <scope>NUCLEOTIDE SEQUENCE</scope>
</reference>
<dbReference type="InterPro" id="IPR015816">
    <property type="entry name" value="Vitellinogen_b-sht_N"/>
</dbReference>
<evidence type="ECO:0000256" key="5">
    <source>
        <dbReference type="PROSITE-ProRule" id="PRU00557"/>
    </source>
</evidence>
<dbReference type="InterPro" id="IPR050733">
    <property type="entry name" value="Vitellogenin/Apolipophorin"/>
</dbReference>
<dbReference type="PROSITE" id="PS51211">
    <property type="entry name" value="VITELLOGENIN"/>
    <property type="match status" value="1"/>
</dbReference>
<keyword evidence="3" id="KW-1015">Disulfide bond</keyword>
<dbReference type="SUPFAM" id="SSF56968">
    <property type="entry name" value="Lipovitellin-phosvitin complex, beta-sheet shell regions"/>
    <property type="match status" value="2"/>
</dbReference>
<dbReference type="Gene3D" id="2.20.50.20">
    <property type="entry name" value="Lipovitellin. Chain A, domain 3"/>
    <property type="match status" value="1"/>
</dbReference>
<dbReference type="SMART" id="SM01169">
    <property type="entry name" value="DUF1943"/>
    <property type="match status" value="1"/>
</dbReference>
<dbReference type="SMART" id="SM00638">
    <property type="entry name" value="LPD_N"/>
    <property type="match status" value="1"/>
</dbReference>
<evidence type="ECO:0000256" key="4">
    <source>
        <dbReference type="ARBA" id="ARBA00023180"/>
    </source>
</evidence>
<sequence length="5488" mass="619590">MLFVEQAGENDNNVMTVPTPRPQCASYCDETSEKFSAYKAGTIYEADFSTVVTNEVIRGETSDWTLSARAVFTVLGSCDAVLKLEDVTVDGVRNQAIAEDLERFSTPFAYVAGRVESLCPDTSEPIWVLNVKRGVLSLIQNGMKDLKENAILSETDVTGVCDASYIVSEGWSSTTVTKKKDLLTCSQRNTHLGALQGVSYTPISKIQNLPIVKSTQICEQEIADGKFESIRCQEQHSLQPFDNQKGGARTTVTTTLKFSNERPASAPQPVMSTRKTNLLFEVDTSAHEKKFDASTLLRNLEYIVESSTDSVKSETPGLFSQFVTSLHDLQISELKEIFDQVQGSRPRQVFLDALSLVGSGPGIAFMRDLIQSKVLQEKDIDSWLTSLAFTSYPTTETIVAVAPLLDEDVPRKQAILGITSLVHKYCQREEACATSEGVQSVARHLEQILGQSCRMTSLETKNAIIAALKGFGNMGIPPKDPEVLLRCWESESNPMEIRLAAIEAFRRFPCDMELTEPLLDTYSDPNVDSELRIASYLTLMRCPSLRIIEAVKETLSSEPVNQVGSFVWTHLTNLQETSDPTKVSVKELLASDFLRNKFNTDVRKFSRNYEGSYFLNSELYDVGAKVESNVIFSTKSYLPRSANLNFTMLLFGEAVNFLEVGGRVEGFEYLVEKFFGPEGYFPEARITEVLSALRSKRHLPDDINEILDDGPQASGYIRIFGNEIVQGEFDALTSVGDYWGNMNPLKALFGGILNGGEVIDWTKNINFLDSKLSIPTIAGLPLELTINGTASVRLLGEGTLHSYSWSSGEVNIKGTMKPSVAVAISGNMIMPVGPHTMNGMVLTARMVSGTEIGGHLQIEGNRLVSANLDTPWKELDIIEVSTDVTLIQNGQWNVQDTSQDVYEDSICTSEDAILGLQLCGMVRYPEQGVLEGSTKIGAYVKKLDTFDSVNFIYRWDEKLEPEGSVHTIGVDFDTSGSRVDRHWSAHMKLDVPGKSAKVNVRSPFNFPGLNFKEFSASGHYEWDDNKKEMQGSISIDKEEIFEVRGYLNSRQNEDSIRWEPMLMMRTKDNNPLVLFSGSVDSKRDRSKFGVDLSLEGLTSTPITLKGSGQETQEMMKLEGSLNTPMVTFDVDGFYKKDNDIHTVKLNSGYSTFGGRQEIVDFIAKYSSSKTGYLSKKSLFFDIRSNQFPDHHLQGSWEHESSPDTLHGQHTENTITLSHNSEKWIFKQLNSAKMDQRGSTKSRMSFGVSCLQRNIDTEIAVTNEVSNEGISFDAKLKTSPTWTATINGKLSSPEGRHSWTGALEYPGQKVEVSGRFENVRVGEYMLDFLTTWSGDKRLKLNGEFKELSNLDRLKQTVNLNLKVLEYAPIAMEASVEAGDSETNINGKMTVDRDTWGFETKMIAKEDKEFRLSVLLQTPREMYSGDGEIHFEGSEMTGKARIDFGHKIESDIRLFRNSIKSSGEMSILWDNRKTSPVEVRTKVEIGEEGGEFLLEYPGRTLTGQLNLGLESASAELQWEAGKKITMTVEHRRQQNFRQKLHLDISVQTPFPNYENQRFLLSYDVSKLPAPITLEFELFGQTQFKAKGRVEKFDLMRGIMKYTTNMEGKFIGDNKMAVDVDITEPRRFGTYPQQIAKIVMTKNQDIVLQYITQLKDVEEFSTEFQIRPNIYGVEFFEVEFGSKWNDFPNEFSWNAGYTYNAKQMYLEVYHKWTKVGTVGNIAIKTPFKNFETVVGNWDLSMQHSPLRGRGFFKVNEKSYSMDLDGKFKEETDDCDLKLVIKGAMDKDIVIELSNVNTASGSRIIFKGDNIMKEPLELNLETIGTEYTKLQVTGFVKMNKSHWNLNANWDYTMQAMKMVTELESDTGRFEMAFIGNEMFYGVPTSGEFTMNAPWTTFYQAEFAYRTPMTLNPYNLLLHLKKNNNELFHYSLNLQQDAEKNTVDLVLRFPETLFRDIRVNTETYWSEKGFKSVWTTSCNGKTADATVLYQLTRLEGLKIEGNLRSDTIPEAKLDIAYHLRKKVIEGEVKFRSNTGSSLNVELRGNGNLPDGFFVFKVAKDSNPEIIDTRLSYNLQFPEVRGDLTFDLMGKRIVESRISSRLDPMKSSSEIYLKTNEHQITLKVDHDIINAEKSASLVAKYNDEVLRIDAKAQIIAKEPRGAVVFHVVTPFEGLDDFQVTAEYDFRGPEMIGKLFAAKDDTKVELSFKGKMIPGYNDLTITFATPWPKPYTLTITSTCDLSPQNWQFTVAALPNDKKYEASLNVIPGSISGDIITPIAGFEEISYSCNYDWSFQRKGFRFESSYPKGRVELAGDLELKSTEGALTFKLSPLHVSWVTSYDFKHPTKTLSSVLTQSGKIYELRCETDMKKAKIVLRTPHEGYKTIILDAEYDKQDSEYSGAILVDVDGKKSNIQGKLLSEGPWKNEIELNGVLSDSDNKGKINSGLKYDLRRAEKSAKAWLILDDVPAFDASTTGKFTPMSSKFQFQSRSFGGDDYDVDAEYDLETPREKRATFSFSTAKGEKKSFGADLKTTANGFSLTLKSPIKKYEEVILNANYELSGDSKMAELELIRGGDIFKAKFDGFLKKDSGDLELLISCQSVDKTLREYTADIEFNHIHPETDYRLKLVKSVAKGGIADSSPVEIEVKGKVTCDFWNGKLTHNVQKTWGSVRSVQVTGDWNLDSPTKQVNVNIENSKGQRGSLAFEASEDSIELNLESPVDGWERFGGKLTIDMKSLKKTLGINLWKNDLTYGFSGSLKADGWKQSFITFKITPGTAASWTGYEELEATGSYTKVGTDGFHVSIEMVLEDERNIIDATKSGLESFRLKLDMPSLFNEDVLGDFGVIILAYTFNENLRTLNAELQSKSANGKLDAKWSDDGKQVSVTDVASVVYDGETMTLEASLKWDFISPNQMIDISVIPKHKGEVLEDEAALTFEWSKTEAGFITSKARLNLLGNEYKENYSWDPEQKQLTYEWAVKKLPGEGGRELYKLRADIGKSGSIQIIMDEADTHSLSWNYDESGIFKVDLHCGSGEDKIEFSGEGRWIMNNPSESGDLGITLQLHSMPKSLRDSDIPEKVELGMNWDYAGEEKVSSMTLDYGNGPISLESMHKRKNKRAGSYRVSLSTPYERFPTTVLSGKWSNKKSYDGNWNIRRGREDIAVFTTSLAKEASNVKLSIQNVLDQPFDLAGSYDIQTADKLGSFRIVANGEKYELISRINVDGTKKLSGLVTFTYPSREMKMDISYDSTQPGKNAKFVLDTGSGKVELRGKLQITDKQGSGTLTLESDFGDIKNVDIIGSFDFNEDINLKGALSWDDSKKIETTVLHQELGNGKCKLSIITTTPWKKWERSELTVEATMDGDNKALDVALLWNDVKLTESIVLHFGETGLHAALKVTTTWERFKLLDILVNLNKKLDHSFEAKFLYEDKKIQLSMGAKEETNAIQGRFEFSTPFEGIKSADLKGTYDIKRPAKEISLRGNFNNEPVDIAFKWSRGSNGLEWSFEMNTPFEPLDDISLSGQSDLLRKKRGTIQMEYNGKHMEATLDGENSVIHIKTPFEGYRNLKVQYLIGNKQFNIEVEMDSAKTFKAMGQYRIDSDVFSVNGTLQTPFELLRNIEVKCFIKPSLEDFQALISGTWAFGKTLSMNLKFRGKEEALLAINTPWEPFTSIEGRLKLETDHRDLFQSLFQPKSGHYYKLSGYFSWSQEDKIRFTTNVDLSEGVNVEADVRTPFRNIPEASLKVTYIFKQHNFVGTAELATPLFPDLKADVQVNYEYLADLREFNEKSYDINASFSLTPKATKVSVQDSFLTNLFGVGPLSISLDSQYSITQGEANLLLALGSENLSLKGTYFFSRGKFNVQGSLESTKFSTSYSIDVNTNFRSNSDFEASLNYKGAKEYSINFSYLASGTKRNLISKINIPYIRDTDISAEMDPNSVSLLLVTPSGMHKVEGRYTTAGKYGFKANLESPFIPKNMAASGSVALEQDRVDFDGDMTYGTMTNSIAGTAVIQGKKITGNMGINIPSRNLYGEFLRFTVDMEQFFETEVSVNLYGTHYMKINIRSPYNGEIFMSSPILPGESIEGDYNLICDSKGNHDFRLKLKFGDEHDITATGKLAATSWRSFKGSIDIKTTFDLFPSMSGEITFSMTDGFLLNTEFITSSPLLPAASLSAKFFYVKDSLNASFNVKTPVQNYENFGLLVNVPKRETTYEPRFTLTTPTRQYALTGTYKKADGKAKVALTIETPWSKYSLASVVTLEQPFMIRIDVTTPFEGFESLKFVGDVDVISITELDIKTHFTRDEKVYGVTGTIKMNPGIYKLRGQVITPEFNHDYGATVRFGMKSRKTFQAEVTYNGKEVGAEFDYQYNSIGDVIAKAAVKTPFEGYEEYKLQFVNQLIGTNYKGAAKGSLGSYNFGVEASASVTLQSVETKLAINMPTFFVQFISEGKIDEDSINGETKFTSSFPRIKNLVANMDLSRRPIDNELVGSIRATLNEKDHIQIDLSTQGNQKRLDIENPWKPVSVVYTYRNDESAMEIKGEVSWDKNNPIDNTAGFGISWISTEGRQELDASVQTPSRLVKVNAEAYKNDKETGTKGSFQWDKEKKTTWNAFLKDNNTPVKFGYEIRAFIGLPDFPIAFGGKVMKDSRLVRLQGDWKRGERYSKFTLDLEDNGSWTATNQILRLNIEHPSFDKPVQVTATYKKGTQGTIFTNVLFETDSEKLLNWETTVERTDNTMTIGMKFEHPKTNTKTQFGIKLENSSTGLHSCKVTVKYMTVGGIEKEFGVACELDIPRKKLTLAAVTGQDSYNKKEYYIRSQYIPRDNGFSFKFVTKVGSANPVTSEVRFISEKTSIIPGVTLSVDQGQGKKLAFHFAVRNKEIIFKIARKIHEQNIDDVLFTLKLNPSKIFSSRLHWRPELFSELKSEFSGRVLTTLTEIRKVIVELKDFYSEEINQRFPAVMDTFEDFFQGLYESYRADINQFVAYWNVVVQWVEDMKQKNAFYINDIMWLTSGVAESISNTYRRFEFQLRRLQADMRRLREAIDEATTSLLSNSLESTSVALTTALNHMQEQWKLVSRDWDKLFNSWTKLGRLLSENSDKYFDMVEQYIQTLWANLSVVYDSIIQQLQDKAIEQVQLAAMNAMEMQSKLLALQAELLSQPWIQALMSLWMDYASWLEDAKILEQIHKVLFHLTEWGDFLYIKWMDFVEEHKETVEAVQNFAQSQWDEFRRLPTVIWSHQFVAKFAERFSMFWNSWSIPERMQQAVSFGISKIRELSQEIVGMAFSDGASILNLFYGHYVWDPANGRIEIDQYLPLKWDSFLEKPELDLEIFTKLTTYSSRFDFQKFYYIFLDTVSSSHTWKDIRSLLPPFNTYAMIAGDQHFVTFDKKFYDFAGECNYVLWDHKETGTQVILRYSAGKSAGKRRALVIKYEDKTVKIAVDEKVTVDDHSVALPWQFKELLVRREGEMVEAYVGSGFIIECLIAWEACTFKMNGWKEGSSGVVANGEGDE</sequence>
<evidence type="ECO:0000256" key="2">
    <source>
        <dbReference type="ARBA" id="ARBA00022761"/>
    </source>
</evidence>
<evidence type="ECO:0000313" key="6">
    <source>
        <dbReference type="EMBL" id="CAD7228077.1"/>
    </source>
</evidence>
<name>A0A7R8WEW4_9CRUS</name>
<dbReference type="GO" id="GO:0045735">
    <property type="term" value="F:nutrient reservoir activity"/>
    <property type="evidence" value="ECO:0007669"/>
    <property type="project" value="UniProtKB-KW"/>
</dbReference>
<dbReference type="Gene3D" id="1.25.10.20">
    <property type="entry name" value="Vitellinogen, superhelical"/>
    <property type="match status" value="1"/>
</dbReference>
<comment type="caution">
    <text evidence="5">Lacks conserved residue(s) required for the propagation of feature annotation.</text>
</comment>
<dbReference type="Gene3D" id="2.20.80.10">
    <property type="entry name" value="Lipovitellin-phosvitin complex, chain A, domain 4"/>
    <property type="match status" value="1"/>
</dbReference>
<dbReference type="InterPro" id="IPR015817">
    <property type="entry name" value="Vitellinogen_open_b-sht_sub1"/>
</dbReference>
<dbReference type="InterPro" id="IPR001846">
    <property type="entry name" value="VWF_type-D"/>
</dbReference>
<dbReference type="EMBL" id="OB661374">
    <property type="protein sequence ID" value="CAD7228077.1"/>
    <property type="molecule type" value="Genomic_DNA"/>
</dbReference>
<accession>A0A7R8WEW4</accession>
<gene>
    <name evidence="6" type="ORF">CTOB1V02_LOCUS5966</name>
</gene>
<dbReference type="InterPro" id="IPR015819">
    <property type="entry name" value="Lipid_transp_b-sht_shell"/>
</dbReference>
<organism evidence="6">
    <name type="scientific">Cyprideis torosa</name>
    <dbReference type="NCBI Taxonomy" id="163714"/>
    <lineage>
        <taxon>Eukaryota</taxon>
        <taxon>Metazoa</taxon>
        <taxon>Ecdysozoa</taxon>
        <taxon>Arthropoda</taxon>
        <taxon>Crustacea</taxon>
        <taxon>Oligostraca</taxon>
        <taxon>Ostracoda</taxon>
        <taxon>Podocopa</taxon>
        <taxon>Podocopida</taxon>
        <taxon>Cytherocopina</taxon>
        <taxon>Cytheroidea</taxon>
        <taxon>Cytherideidae</taxon>
        <taxon>Cyprideis</taxon>
    </lineage>
</organism>
<evidence type="ECO:0000256" key="1">
    <source>
        <dbReference type="ARBA" id="ARBA00022729"/>
    </source>
</evidence>
<dbReference type="Gene3D" id="2.30.230.10">
    <property type="entry name" value="Lipovitellin, beta-sheet shell regions, chain A"/>
    <property type="match status" value="1"/>
</dbReference>
<dbReference type="GO" id="GO:0005319">
    <property type="term" value="F:lipid transporter activity"/>
    <property type="evidence" value="ECO:0007669"/>
    <property type="project" value="InterPro"/>
</dbReference>
<dbReference type="Pfam" id="PF09172">
    <property type="entry name" value="Vit_open_b-sht"/>
    <property type="match status" value="1"/>
</dbReference>
<dbReference type="InterPro" id="IPR015255">
    <property type="entry name" value="Vitellinogen_open_b-sht"/>
</dbReference>
<dbReference type="InterPro" id="IPR001747">
    <property type="entry name" value="Vitellogenin_N"/>
</dbReference>
<keyword evidence="2" id="KW-0758">Storage protein</keyword>
<proteinExistence type="predicted"/>
<protein>
    <submittedName>
        <fullName evidence="6">Uncharacterized protein</fullName>
    </submittedName>
</protein>
<keyword evidence="1" id="KW-0732">Signal</keyword>
<dbReference type="Pfam" id="PF01347">
    <property type="entry name" value="Vitellogenin_N"/>
    <property type="match status" value="1"/>
</dbReference>